<gene>
    <name evidence="3" type="ORF">F2B50_10360</name>
    <name evidence="4" type="ORF">FPF71_10360</name>
</gene>
<dbReference type="Gene3D" id="4.10.1080.10">
    <property type="entry name" value="TSP type-3 repeat"/>
    <property type="match status" value="1"/>
</dbReference>
<dbReference type="Pfam" id="PF19076">
    <property type="entry name" value="CshA_repeat"/>
    <property type="match status" value="1"/>
</dbReference>
<dbReference type="InterPro" id="IPR028974">
    <property type="entry name" value="TSP_type-3_rpt"/>
</dbReference>
<evidence type="ECO:0000313" key="5">
    <source>
        <dbReference type="Proteomes" id="UP000315145"/>
    </source>
</evidence>
<evidence type="ECO:0000313" key="6">
    <source>
        <dbReference type="Proteomes" id="UP000322315"/>
    </source>
</evidence>
<dbReference type="InterPro" id="IPR026395">
    <property type="entry name" value="CshA_fibril"/>
</dbReference>
<dbReference type="AlphaFoldDB" id="A0A5M7B6R2"/>
<dbReference type="RefSeq" id="WP_172625878.1">
    <property type="nucleotide sequence ID" value="NZ_VMBF01000007.1"/>
</dbReference>
<reference evidence="3" key="3">
    <citation type="submission" date="2019-09" db="EMBL/GenBank/DDBJ databases">
        <authorList>
            <person name="Zhang D.-C."/>
        </authorList>
    </citation>
    <scope>NUCLEOTIDE SEQUENCE</scope>
    <source>
        <strain evidence="3">RU-4-M-4</strain>
    </source>
</reference>
<evidence type="ECO:0000313" key="3">
    <source>
        <dbReference type="EMBL" id="KAA5824018.1"/>
    </source>
</evidence>
<evidence type="ECO:0000259" key="2">
    <source>
        <dbReference type="Pfam" id="PF19076"/>
    </source>
</evidence>
<feature type="non-terminal residue" evidence="3">
    <location>
        <position position="1180"/>
    </location>
</feature>
<feature type="domain" description="CshA" evidence="2">
    <location>
        <begin position="322"/>
        <end position="358"/>
    </location>
</feature>
<dbReference type="GO" id="GO:0005509">
    <property type="term" value="F:calcium ion binding"/>
    <property type="evidence" value="ECO:0007669"/>
    <property type="project" value="InterPro"/>
</dbReference>
<keyword evidence="1" id="KW-0812">Transmembrane</keyword>
<evidence type="ECO:0000256" key="1">
    <source>
        <dbReference type="SAM" id="Phobius"/>
    </source>
</evidence>
<organism evidence="3 6">
    <name type="scientific">Algibacter amylolyticus</name>
    <dbReference type="NCBI Taxonomy" id="1608400"/>
    <lineage>
        <taxon>Bacteria</taxon>
        <taxon>Pseudomonadati</taxon>
        <taxon>Bacteroidota</taxon>
        <taxon>Flavobacteriia</taxon>
        <taxon>Flavobacteriales</taxon>
        <taxon>Flavobacteriaceae</taxon>
        <taxon>Algibacter</taxon>
    </lineage>
</organism>
<dbReference type="Pfam" id="PF17963">
    <property type="entry name" value="Big_9"/>
    <property type="match status" value="3"/>
</dbReference>
<keyword evidence="5" id="KW-1185">Reference proteome</keyword>
<reference evidence="4 5" key="2">
    <citation type="submission" date="2019-07" db="EMBL/GenBank/DDBJ databases">
        <title>Algibacter marinivivus sp. nov., isolated from the surface of a marine red alga.</title>
        <authorList>
            <person name="Zhong X."/>
            <person name="Xu W."/>
            <person name="Zhang Y."/>
            <person name="Zhang Q."/>
            <person name="Du Z."/>
        </authorList>
    </citation>
    <scope>NUCLEOTIDE SEQUENCE [LARGE SCALE GENOMIC DNA]</scope>
    <source>
        <strain evidence="4 5">RU-4-M-4</strain>
    </source>
</reference>
<feature type="transmembrane region" description="Helical" evidence="1">
    <location>
        <begin position="22"/>
        <end position="46"/>
    </location>
</feature>
<keyword evidence="1" id="KW-1133">Transmembrane helix</keyword>
<dbReference type="EMBL" id="VMBF01000007">
    <property type="protein sequence ID" value="TSJ74495.1"/>
    <property type="molecule type" value="Genomic_DNA"/>
</dbReference>
<accession>A0A5M7B6R2</accession>
<proteinExistence type="predicted"/>
<reference evidence="3 6" key="1">
    <citation type="journal article" date="2015" name="Int. J. Syst. Evol. Microbiol.">
        <title>Algibacter amylolyticus sp. nov., isolated from intertidal sediment.</title>
        <authorList>
            <person name="Zhang D.C."/>
            <person name="Wu J."/>
            <person name="Neuner K."/>
            <person name="Yao J."/>
            <person name="Margesin R."/>
        </authorList>
    </citation>
    <scope>NUCLEOTIDE SEQUENCE [LARGE SCALE GENOMIC DNA]</scope>
    <source>
        <strain evidence="3 6">RU-4-M-4</strain>
    </source>
</reference>
<dbReference type="Proteomes" id="UP000322315">
    <property type="component" value="Unassembled WGS sequence"/>
</dbReference>
<keyword evidence="1" id="KW-0472">Membrane</keyword>
<name>A0A5M7B6R2_9FLAO</name>
<sequence>MINFTQLKLFISKLEIRAFKKFFQLSVYVSLLKGVFLVLTLCLLSINNLAAQTKPTFNLSQGPTLLANGAGAEQVGAKYIYQNIEVSSDGVFIDAIVTIVNKVNTQEATANSFTVDSALGEDDRFEPTVNTGAGDGYVEWQIEFVLDGSVTDANDQGIRARLDNFSLEAIDVDGFEYLEVIVTDSYTIEGGASPTTELVVSQNGAWTRFQSDVDFAAGIDAANTEYVVRVDYTNISVVKFRNGSSNDSNDRQNSISFLGEVTFNTENTVDVNDPPVVINNLGNVIASNSTFSKNVLPGSSDPDGNLDVSTVRLWDPSNPANQGSFGTPLVISGIGTYTVDNTGNVIFLPQQDYIGDASILFSVEDDLGVSSNRSNLQITVVDECDAVASGNPDIDNDGISDSCDLDNDNDGILDLDECTGRSTVSFAYDEALSSAGTLVFTATVDGNQETITVSTATNPLYFYGSTGTTEASGVTITAGSSPVIEALDGDGGTNPGEFAVLESAITFTSTIAIDRIQLPTLDDYDRDNNATSPTDAIAFTIPGTWQVDSGDMASYDLTTGALITNNENGDAANNISVGGSSNQEFLTRGGVGSSLLRGTVGGETNGASATFIADSPFVEATLLFEDLAQNGARENIINTLTSLIIETSVLICPDTDGDGLSDNLDLDSDNDGCPDAIEGQGAFTAANLVNPGTDDSLDSPVGTNGVPTVSGSPQDTSAEVTTASQVIVDAAALVDQSVNVGSGTSFTITPVSADNTTTFTGPVSNRVPDYGSGTSSTSGINYEWHIGTPNPDGSTAIAASNTNYSGENTNTLSIVDVTGLDGTQYCLLITYDDNECISEVNCATLTLNQPPVADDETAVTDPGTLVNVNALDGDNDPDGLNSNLSITEIFDPSNPGVAIPLSEGVTETLADGTTVTLLANGTLDITPGTGVTSVDLDYTLADEDGLTDTGNILVTVNQPPVADDETAVTDPGTLVNVNALDGDNDPDGLNSNLSITEIFDPSNPGVAIPLSEGVTETLADGTTVTLLANGTLDITPGTGVTSVDLDYTLADEDGLTDTGNILVTVNQPPVADDETAVTDPGTLVNVNALDGDNDPDGLNSNLSITEIFDPSNPGVAIPLSEGVTETLADGTTVTLLPNGTLDITPGTGVTSVDLDYTLEDEDGLTDTGNILVTVNQPPVA</sequence>
<dbReference type="EMBL" id="VWRS01000007">
    <property type="protein sequence ID" value="KAA5824018.1"/>
    <property type="molecule type" value="Genomic_DNA"/>
</dbReference>
<dbReference type="Proteomes" id="UP000315145">
    <property type="component" value="Unassembled WGS sequence"/>
</dbReference>
<comment type="caution">
    <text evidence="3">The sequence shown here is derived from an EMBL/GenBank/DDBJ whole genome shotgun (WGS) entry which is preliminary data.</text>
</comment>
<evidence type="ECO:0000313" key="4">
    <source>
        <dbReference type="EMBL" id="TSJ74495.1"/>
    </source>
</evidence>
<protein>
    <recommendedName>
        <fullName evidence="2">CshA domain-containing protein</fullName>
    </recommendedName>
</protein>